<proteinExistence type="inferred from homology"/>
<keyword evidence="5 8" id="KW-1133">Transmembrane helix</keyword>
<keyword evidence="3 7" id="KW-0812">Transmembrane</keyword>
<evidence type="ECO:0000313" key="11">
    <source>
        <dbReference type="EMBL" id="PHZ11357.1"/>
    </source>
</evidence>
<organism evidence="11 12">
    <name type="scientific">Rhizopus microsporus ATCC 52813</name>
    <dbReference type="NCBI Taxonomy" id="1340429"/>
    <lineage>
        <taxon>Eukaryota</taxon>
        <taxon>Fungi</taxon>
        <taxon>Fungi incertae sedis</taxon>
        <taxon>Mucoromycota</taxon>
        <taxon>Mucoromycotina</taxon>
        <taxon>Mucoromycetes</taxon>
        <taxon>Mucorales</taxon>
        <taxon>Mucorineae</taxon>
        <taxon>Rhizopodaceae</taxon>
        <taxon>Rhizopus</taxon>
    </lineage>
</organism>
<evidence type="ECO:0000256" key="7">
    <source>
        <dbReference type="RuleBase" id="RU003827"/>
    </source>
</evidence>
<dbReference type="InterPro" id="IPR009038">
    <property type="entry name" value="GOLD_dom"/>
</dbReference>
<dbReference type="RefSeq" id="XP_023465065.1">
    <property type="nucleotide sequence ID" value="XM_023613265.1"/>
</dbReference>
<evidence type="ECO:0000313" key="12">
    <source>
        <dbReference type="Proteomes" id="UP000242254"/>
    </source>
</evidence>
<protein>
    <recommendedName>
        <fullName evidence="10">GOLD domain-containing protein</fullName>
    </recommendedName>
</protein>
<evidence type="ECO:0000256" key="6">
    <source>
        <dbReference type="ARBA" id="ARBA00023136"/>
    </source>
</evidence>
<dbReference type="GeneID" id="35444254"/>
<evidence type="ECO:0000256" key="9">
    <source>
        <dbReference type="SAM" id="SignalP"/>
    </source>
</evidence>
<dbReference type="SMART" id="SM01190">
    <property type="entry name" value="EMP24_GP25L"/>
    <property type="match status" value="1"/>
</dbReference>
<keyword evidence="6 8" id="KW-0472">Membrane</keyword>
<dbReference type="PROSITE" id="PS50866">
    <property type="entry name" value="GOLD"/>
    <property type="match status" value="1"/>
</dbReference>
<keyword evidence="12" id="KW-1185">Reference proteome</keyword>
<name>A0A2G4SRE6_RHIZD</name>
<evidence type="ECO:0000256" key="4">
    <source>
        <dbReference type="ARBA" id="ARBA00022729"/>
    </source>
</evidence>
<comment type="subcellular location">
    <subcellularLocation>
        <location evidence="1 7">Membrane</location>
        <topology evidence="1 7">Single-pass type I membrane protein</topology>
    </subcellularLocation>
</comment>
<feature type="signal peptide" evidence="9">
    <location>
        <begin position="1"/>
        <end position="21"/>
    </location>
</feature>
<gene>
    <name evidence="11" type="ORF">RHIMIDRAFT_285313</name>
</gene>
<feature type="chain" id="PRO_5013922257" description="GOLD domain-containing protein" evidence="9">
    <location>
        <begin position="22"/>
        <end position="220"/>
    </location>
</feature>
<accession>A0A2G4SRE6</accession>
<reference evidence="11 12" key="1">
    <citation type="journal article" date="2016" name="Proc. Natl. Acad. Sci. U.S.A.">
        <title>Lipid metabolic changes in an early divergent fungus govern the establishment of a mutualistic symbiosis with endobacteria.</title>
        <authorList>
            <person name="Lastovetsky O.A."/>
            <person name="Gaspar M.L."/>
            <person name="Mondo S.J."/>
            <person name="LaButti K.M."/>
            <person name="Sandor L."/>
            <person name="Grigoriev I.V."/>
            <person name="Henry S.A."/>
            <person name="Pawlowska T.E."/>
        </authorList>
    </citation>
    <scope>NUCLEOTIDE SEQUENCE [LARGE SCALE GENOMIC DNA]</scope>
    <source>
        <strain evidence="11 12">ATCC 52813</strain>
    </source>
</reference>
<feature type="domain" description="GOLD" evidence="10">
    <location>
        <begin position="38"/>
        <end position="129"/>
    </location>
</feature>
<dbReference type="PANTHER" id="PTHR22811">
    <property type="entry name" value="TRANSMEMBRANE EMP24 DOMAIN-CONTAINING PROTEIN"/>
    <property type="match status" value="1"/>
</dbReference>
<dbReference type="InterPro" id="IPR015720">
    <property type="entry name" value="Emp24-like"/>
</dbReference>
<dbReference type="Pfam" id="PF01105">
    <property type="entry name" value="EMP24_GP25L"/>
    <property type="match status" value="1"/>
</dbReference>
<evidence type="ECO:0000256" key="8">
    <source>
        <dbReference type="SAM" id="Phobius"/>
    </source>
</evidence>
<dbReference type="STRING" id="1340429.A0A2G4SRE6"/>
<comment type="similarity">
    <text evidence="2 7">Belongs to the EMP24/GP25L family.</text>
</comment>
<dbReference type="GO" id="GO:0016020">
    <property type="term" value="C:membrane"/>
    <property type="evidence" value="ECO:0007669"/>
    <property type="project" value="UniProtKB-SubCell"/>
</dbReference>
<evidence type="ECO:0000256" key="1">
    <source>
        <dbReference type="ARBA" id="ARBA00004479"/>
    </source>
</evidence>
<keyword evidence="4 9" id="KW-0732">Signal</keyword>
<sequence length="220" mass="25095">MQPTALGLFFVASLFAAVANAIHFDLPAVTSDHVEEGTKCFSQYVPHDTLVLAVVNVGDGYNQRVNLEIRDDNETPNVYVKKSDVNGELRNAFTTHSEGEVLVCFSNVLDDGFKEGPQYKRPIQLEFSVGAEAADFKKIANAEKLTPLELELRKLESVVREIVDEMNYLKAREARLRDTNESTNDRVKWFSILSLFTLFGLGTWQILYLRRFFRRKRLID</sequence>
<dbReference type="Proteomes" id="UP000242254">
    <property type="component" value="Unassembled WGS sequence"/>
</dbReference>
<feature type="transmembrane region" description="Helical" evidence="8">
    <location>
        <begin position="189"/>
        <end position="209"/>
    </location>
</feature>
<dbReference type="AlphaFoldDB" id="A0A2G4SRE6"/>
<evidence type="ECO:0000256" key="2">
    <source>
        <dbReference type="ARBA" id="ARBA00007104"/>
    </source>
</evidence>
<dbReference type="EMBL" id="KZ303852">
    <property type="protein sequence ID" value="PHZ11357.1"/>
    <property type="molecule type" value="Genomic_DNA"/>
</dbReference>
<evidence type="ECO:0000256" key="3">
    <source>
        <dbReference type="ARBA" id="ARBA00022692"/>
    </source>
</evidence>
<evidence type="ECO:0000259" key="10">
    <source>
        <dbReference type="PROSITE" id="PS50866"/>
    </source>
</evidence>
<evidence type="ECO:0000256" key="5">
    <source>
        <dbReference type="ARBA" id="ARBA00022989"/>
    </source>
</evidence>